<keyword evidence="1" id="KW-0812">Transmembrane</keyword>
<feature type="transmembrane region" description="Helical" evidence="1">
    <location>
        <begin position="21"/>
        <end position="43"/>
    </location>
</feature>
<gene>
    <name evidence="2" type="ORF">CTI16_10590</name>
</gene>
<dbReference type="AlphaFoldDB" id="A0AAJ3RIG7"/>
<evidence type="ECO:0000313" key="2">
    <source>
        <dbReference type="EMBL" id="PIK17431.1"/>
    </source>
</evidence>
<proteinExistence type="predicted"/>
<keyword evidence="1" id="KW-1133">Transmembrane helix</keyword>
<evidence type="ECO:0000313" key="3">
    <source>
        <dbReference type="Proteomes" id="UP000229111"/>
    </source>
</evidence>
<reference evidence="2 3" key="1">
    <citation type="submission" date="2017-11" db="EMBL/GenBank/DDBJ databases">
        <title>Genome sequencing of Prevotella intermedia KCOM 1101.</title>
        <authorList>
            <person name="Kook J.-K."/>
            <person name="Park S.-N."/>
            <person name="Lim Y.K."/>
        </authorList>
    </citation>
    <scope>NUCLEOTIDE SEQUENCE [LARGE SCALE GENOMIC DNA]</scope>
    <source>
        <strain evidence="2 3">KCOM 1101</strain>
    </source>
</reference>
<sequence>MRISKEQIIRFIVPQFKWWFPCWYAFLADIALLAIFASVTNIVNVSKMQEKSGTLEWVKSEVMRVDKTCKWYRYEFKLQNDTTSYRQSFCLDNPFRIIVFNFNSLEDNPYCKKGDNVSFYLDNPPKQNKAFLIDNIKVKKDFTLCYGLKVNGKTVFNTMWLFTKTILYTILYVLGLFLTFPIIIMLTLDFGSNWHKTIGVDNNDQLIEKADSYWVDGMLLKKRNKNYKNYKKAETIYLKVLKRSPKDYRALSMYASMLIEQKRYDDADTIYERMYKIDKGTANAVSESYSNIEGCEERAEYWSKKES</sequence>
<dbReference type="Proteomes" id="UP000229111">
    <property type="component" value="Unassembled WGS sequence"/>
</dbReference>
<protein>
    <recommendedName>
        <fullName evidence="4">Tetratricopeptide repeat protein</fullName>
    </recommendedName>
</protein>
<evidence type="ECO:0000256" key="1">
    <source>
        <dbReference type="SAM" id="Phobius"/>
    </source>
</evidence>
<accession>A0AAJ3RIG7</accession>
<name>A0AAJ3RIG7_PREIN</name>
<dbReference type="Gene3D" id="1.25.40.10">
    <property type="entry name" value="Tetratricopeptide repeat domain"/>
    <property type="match status" value="1"/>
</dbReference>
<feature type="transmembrane region" description="Helical" evidence="1">
    <location>
        <begin position="166"/>
        <end position="188"/>
    </location>
</feature>
<comment type="caution">
    <text evidence="2">The sequence shown here is derived from an EMBL/GenBank/DDBJ whole genome shotgun (WGS) entry which is preliminary data.</text>
</comment>
<dbReference type="InterPro" id="IPR011990">
    <property type="entry name" value="TPR-like_helical_dom_sf"/>
</dbReference>
<organism evidence="2 3">
    <name type="scientific">Prevotella intermedia</name>
    <dbReference type="NCBI Taxonomy" id="28131"/>
    <lineage>
        <taxon>Bacteria</taxon>
        <taxon>Pseudomonadati</taxon>
        <taxon>Bacteroidota</taxon>
        <taxon>Bacteroidia</taxon>
        <taxon>Bacteroidales</taxon>
        <taxon>Prevotellaceae</taxon>
        <taxon>Prevotella</taxon>
    </lineage>
</organism>
<dbReference type="SUPFAM" id="SSF48452">
    <property type="entry name" value="TPR-like"/>
    <property type="match status" value="1"/>
</dbReference>
<dbReference type="RefSeq" id="WP_099892819.1">
    <property type="nucleotide sequence ID" value="NZ_CP024730.1"/>
</dbReference>
<keyword evidence="1" id="KW-0472">Membrane</keyword>
<evidence type="ECO:0008006" key="4">
    <source>
        <dbReference type="Google" id="ProtNLM"/>
    </source>
</evidence>
<dbReference type="EMBL" id="PEKM01000002">
    <property type="protein sequence ID" value="PIK17431.1"/>
    <property type="molecule type" value="Genomic_DNA"/>
</dbReference>